<dbReference type="GO" id="GO:0015074">
    <property type="term" value="P:DNA integration"/>
    <property type="evidence" value="ECO:0007669"/>
    <property type="project" value="InterPro"/>
</dbReference>
<keyword evidence="4" id="KW-1185">Reference proteome</keyword>
<dbReference type="InterPro" id="IPR011010">
    <property type="entry name" value="DNA_brk_join_enz"/>
</dbReference>
<dbReference type="GO" id="GO:0003677">
    <property type="term" value="F:DNA binding"/>
    <property type="evidence" value="ECO:0007669"/>
    <property type="project" value="InterPro"/>
</dbReference>
<protein>
    <submittedName>
        <fullName evidence="3">Site-specific recombinase XerC</fullName>
    </submittedName>
</protein>
<evidence type="ECO:0000256" key="1">
    <source>
        <dbReference type="ARBA" id="ARBA00023172"/>
    </source>
</evidence>
<gene>
    <name evidence="3" type="ORF">B0I32_115279</name>
</gene>
<keyword evidence="1" id="KW-0233">DNA recombination</keyword>
<accession>A0A2T0MSH5</accession>
<dbReference type="GO" id="GO:0006310">
    <property type="term" value="P:DNA recombination"/>
    <property type="evidence" value="ECO:0007669"/>
    <property type="project" value="UniProtKB-KW"/>
</dbReference>
<proteinExistence type="predicted"/>
<reference evidence="3 4" key="1">
    <citation type="submission" date="2018-03" db="EMBL/GenBank/DDBJ databases">
        <title>Genomic Encyclopedia of Type Strains, Phase III (KMG-III): the genomes of soil and plant-associated and newly described type strains.</title>
        <authorList>
            <person name="Whitman W."/>
        </authorList>
    </citation>
    <scope>NUCLEOTIDE SEQUENCE [LARGE SCALE GENOMIC DNA]</scope>
    <source>
        <strain evidence="3 4">CGMCC 4.7104</strain>
    </source>
</reference>
<name>A0A2T0MSH5_9ACTN</name>
<dbReference type="Proteomes" id="UP000238312">
    <property type="component" value="Unassembled WGS sequence"/>
</dbReference>
<dbReference type="InterPro" id="IPR013762">
    <property type="entry name" value="Integrase-like_cat_sf"/>
</dbReference>
<organism evidence="3 4">
    <name type="scientific">Nonomuraea fuscirosea</name>
    <dbReference type="NCBI Taxonomy" id="1291556"/>
    <lineage>
        <taxon>Bacteria</taxon>
        <taxon>Bacillati</taxon>
        <taxon>Actinomycetota</taxon>
        <taxon>Actinomycetes</taxon>
        <taxon>Streptosporangiales</taxon>
        <taxon>Streptosporangiaceae</taxon>
        <taxon>Nonomuraea</taxon>
    </lineage>
</organism>
<dbReference type="PANTHER" id="PTHR30349">
    <property type="entry name" value="PHAGE INTEGRASE-RELATED"/>
    <property type="match status" value="1"/>
</dbReference>
<dbReference type="EMBL" id="PVNG01000015">
    <property type="protein sequence ID" value="PRX61424.1"/>
    <property type="molecule type" value="Genomic_DNA"/>
</dbReference>
<dbReference type="RefSeq" id="WP_106246331.1">
    <property type="nucleotide sequence ID" value="NZ_PVNG01000015.1"/>
</dbReference>
<evidence type="ECO:0000313" key="3">
    <source>
        <dbReference type="EMBL" id="PRX61424.1"/>
    </source>
</evidence>
<evidence type="ECO:0000313" key="4">
    <source>
        <dbReference type="Proteomes" id="UP000238312"/>
    </source>
</evidence>
<dbReference type="OrthoDB" id="3773913at2"/>
<feature type="domain" description="Tyr recombinase" evidence="2">
    <location>
        <begin position="241"/>
        <end position="454"/>
    </location>
</feature>
<dbReference type="InterPro" id="IPR002104">
    <property type="entry name" value="Integrase_catalytic"/>
</dbReference>
<dbReference type="PROSITE" id="PS51898">
    <property type="entry name" value="TYR_RECOMBINASE"/>
    <property type="match status" value="1"/>
</dbReference>
<dbReference type="Gene3D" id="1.10.443.10">
    <property type="entry name" value="Intergrase catalytic core"/>
    <property type="match status" value="1"/>
</dbReference>
<comment type="caution">
    <text evidence="3">The sequence shown here is derived from an EMBL/GenBank/DDBJ whole genome shotgun (WGS) entry which is preliminary data.</text>
</comment>
<dbReference type="PANTHER" id="PTHR30349:SF64">
    <property type="entry name" value="PROPHAGE INTEGRASE INTD-RELATED"/>
    <property type="match status" value="1"/>
</dbReference>
<sequence>MQEITYDVRIRSIEKRKNAQGAVISYRLSWNVDGEVWKETFKTAAQADAFRAELMTAARRGEPFSVSTGRPTSWQREVEQPEPMRWYAFTLRYVEAKWPYASPNHRRGIAEALTDATEALLTDAHPFPREALRAALRWSYSNRVRDTTEPPPEFVNIVRWLESHTTPLAALTEHGSGAVLTRHVLARISQTKQGKPAAANTSNRKRMVLNNAMEYAQEIGELSSNPLKAVKWAKQRTLTTVDPRVVINISQARRFLKAVENHSERGRRMKAFFGCMYFAALRPEEVVDLRQEHLVSLPADGWGEMRLTNAEPRSGSRWTNSGKVRERRELKHRAVGEIRRVPIHPELSNMLIEHLKEFGAGPGGRIFIGPRGGLMTDRAYLKVFHAARAAAFTPSEAESPLMEVPYALRHAAVSTWLNAGVPAPQVAEWAGHSVDVLLRVYAKCIYGQQSEAMRRIFDATH</sequence>
<dbReference type="AlphaFoldDB" id="A0A2T0MSH5"/>
<evidence type="ECO:0000259" key="2">
    <source>
        <dbReference type="PROSITE" id="PS51898"/>
    </source>
</evidence>
<dbReference type="SUPFAM" id="SSF56349">
    <property type="entry name" value="DNA breaking-rejoining enzymes"/>
    <property type="match status" value="1"/>
</dbReference>
<dbReference type="InterPro" id="IPR050090">
    <property type="entry name" value="Tyrosine_recombinase_XerCD"/>
</dbReference>